<evidence type="ECO:0000256" key="7">
    <source>
        <dbReference type="SAM" id="Phobius"/>
    </source>
</evidence>
<evidence type="ECO:0000313" key="10">
    <source>
        <dbReference type="Proteomes" id="UP000037460"/>
    </source>
</evidence>
<feature type="compositionally biased region" description="Low complexity" evidence="6">
    <location>
        <begin position="1"/>
        <end position="13"/>
    </location>
</feature>
<dbReference type="GO" id="GO:0031966">
    <property type="term" value="C:mitochondrial membrane"/>
    <property type="evidence" value="ECO:0007669"/>
    <property type="project" value="UniProtKB-SubCell"/>
</dbReference>
<feature type="transmembrane region" description="Helical" evidence="7">
    <location>
        <begin position="77"/>
        <end position="98"/>
    </location>
</feature>
<evidence type="ECO:0000313" key="9">
    <source>
        <dbReference type="EMBL" id="KOO30158.1"/>
    </source>
</evidence>
<dbReference type="PROSITE" id="PS51503">
    <property type="entry name" value="HIG1"/>
    <property type="match status" value="1"/>
</dbReference>
<evidence type="ECO:0000256" key="1">
    <source>
        <dbReference type="ARBA" id="ARBA00004325"/>
    </source>
</evidence>
<protein>
    <submittedName>
        <fullName evidence="9">Ring-h2 finger protein atl3i</fullName>
    </submittedName>
</protein>
<evidence type="ECO:0000259" key="8">
    <source>
        <dbReference type="PROSITE" id="PS51503"/>
    </source>
</evidence>
<feature type="region of interest" description="Disordered" evidence="6">
    <location>
        <begin position="1"/>
        <end position="23"/>
    </location>
</feature>
<dbReference type="PANTHER" id="PTHR12297">
    <property type="entry name" value="HYPOXIA-INDUCBILE GENE 1 HIG1 -RELATED"/>
    <property type="match status" value="1"/>
</dbReference>
<dbReference type="PANTHER" id="PTHR12297:SF3">
    <property type="entry name" value="HIG1 DOMAIN FAMILY MEMBER 1A"/>
    <property type="match status" value="1"/>
</dbReference>
<organism evidence="9 10">
    <name type="scientific">Chrysochromulina tobinii</name>
    <dbReference type="NCBI Taxonomy" id="1460289"/>
    <lineage>
        <taxon>Eukaryota</taxon>
        <taxon>Haptista</taxon>
        <taxon>Haptophyta</taxon>
        <taxon>Prymnesiophyceae</taxon>
        <taxon>Prymnesiales</taxon>
        <taxon>Chrysochromulinaceae</taxon>
        <taxon>Chrysochromulina</taxon>
    </lineage>
</organism>
<dbReference type="Pfam" id="PF04588">
    <property type="entry name" value="HIG_1_N"/>
    <property type="match status" value="1"/>
</dbReference>
<dbReference type="AlphaFoldDB" id="A0A0M0JVK4"/>
<dbReference type="OrthoDB" id="6604018at2759"/>
<name>A0A0M0JVK4_9EUKA</name>
<dbReference type="Proteomes" id="UP000037460">
    <property type="component" value="Unassembled WGS sequence"/>
</dbReference>
<keyword evidence="5 7" id="KW-0472">Membrane</keyword>
<comment type="subcellular location">
    <subcellularLocation>
        <location evidence="1">Mitochondrion membrane</location>
    </subcellularLocation>
</comment>
<evidence type="ECO:0000256" key="5">
    <source>
        <dbReference type="ARBA" id="ARBA00023136"/>
    </source>
</evidence>
<keyword evidence="3 7" id="KW-1133">Transmembrane helix</keyword>
<comment type="caution">
    <text evidence="9">The sequence shown here is derived from an EMBL/GenBank/DDBJ whole genome shotgun (WGS) entry which is preliminary data.</text>
</comment>
<gene>
    <name evidence="9" type="ORF">Ctob_009135</name>
</gene>
<reference evidence="10" key="1">
    <citation type="journal article" date="2015" name="PLoS Genet.">
        <title>Genome Sequence and Transcriptome Analyses of Chrysochromulina tobin: Metabolic Tools for Enhanced Algal Fitness in the Prominent Order Prymnesiales (Haptophyceae).</title>
        <authorList>
            <person name="Hovde B.T."/>
            <person name="Deodato C.R."/>
            <person name="Hunsperger H.M."/>
            <person name="Ryken S.A."/>
            <person name="Yost W."/>
            <person name="Jha R.K."/>
            <person name="Patterson J."/>
            <person name="Monnat R.J. Jr."/>
            <person name="Barlow S.B."/>
            <person name="Starkenburg S.R."/>
            <person name="Cattolico R.A."/>
        </authorList>
    </citation>
    <scope>NUCLEOTIDE SEQUENCE</scope>
    <source>
        <strain evidence="10">CCMP291</strain>
    </source>
</reference>
<dbReference type="Gene3D" id="6.10.140.1320">
    <property type="match status" value="1"/>
</dbReference>
<evidence type="ECO:0000256" key="2">
    <source>
        <dbReference type="ARBA" id="ARBA00022692"/>
    </source>
</evidence>
<sequence>MPAAAPPAVYKPAPGEEPPPLYKPELIEPKKRLTLMQRCYKEPWVPIGCLTTAGVLSVGFGAFIAGNKVLAQYMMRARVAAQGATVVAMVVSAGGLFMPSKAEAQGFM</sequence>
<dbReference type="EMBL" id="JWZX01002278">
    <property type="protein sequence ID" value="KOO30158.1"/>
    <property type="molecule type" value="Genomic_DNA"/>
</dbReference>
<keyword evidence="4" id="KW-0496">Mitochondrion</keyword>
<dbReference type="InterPro" id="IPR007667">
    <property type="entry name" value="Hypoxia_induced_domain"/>
</dbReference>
<feature type="transmembrane region" description="Helical" evidence="7">
    <location>
        <begin position="44"/>
        <end position="65"/>
    </location>
</feature>
<keyword evidence="2 7" id="KW-0812">Transmembrane</keyword>
<dbReference type="InterPro" id="IPR050355">
    <property type="entry name" value="RCF1"/>
</dbReference>
<evidence type="ECO:0000256" key="3">
    <source>
        <dbReference type="ARBA" id="ARBA00022989"/>
    </source>
</evidence>
<accession>A0A0M0JVK4</accession>
<feature type="domain" description="HIG1" evidence="8">
    <location>
        <begin position="5"/>
        <end position="107"/>
    </location>
</feature>
<evidence type="ECO:0000256" key="4">
    <source>
        <dbReference type="ARBA" id="ARBA00023128"/>
    </source>
</evidence>
<proteinExistence type="predicted"/>
<evidence type="ECO:0000256" key="6">
    <source>
        <dbReference type="SAM" id="MobiDB-lite"/>
    </source>
</evidence>
<keyword evidence="10" id="KW-1185">Reference proteome</keyword>